<evidence type="ECO:0000313" key="3">
    <source>
        <dbReference type="Proteomes" id="UP001310692"/>
    </source>
</evidence>
<dbReference type="EMBL" id="JAZDRO010000002">
    <property type="protein sequence ID" value="MEE2566525.1"/>
    <property type="molecule type" value="Genomic_DNA"/>
</dbReference>
<keyword evidence="3" id="KW-1185">Reference proteome</keyword>
<evidence type="ECO:0000313" key="2">
    <source>
        <dbReference type="EMBL" id="MEE2566525.1"/>
    </source>
</evidence>
<gene>
    <name evidence="2" type="ORF">V0U35_07505</name>
</gene>
<name>A0ABU7LYB4_9PROT</name>
<feature type="chain" id="PRO_5045530465" evidence="1">
    <location>
        <begin position="24"/>
        <end position="441"/>
    </location>
</feature>
<protein>
    <submittedName>
        <fullName evidence="2">Uncharacterized protein</fullName>
    </submittedName>
</protein>
<dbReference type="RefSeq" id="WP_330196065.1">
    <property type="nucleotide sequence ID" value="NZ_JAZDRO010000002.1"/>
</dbReference>
<proteinExistence type="predicted"/>
<comment type="caution">
    <text evidence="2">The sequence shown here is derived from an EMBL/GenBank/DDBJ whole genome shotgun (WGS) entry which is preliminary data.</text>
</comment>
<accession>A0ABU7LYB4</accession>
<organism evidence="2 3">
    <name type="scientific">Hyphobacterium marinum</name>
    <dbReference type="NCBI Taxonomy" id="3116574"/>
    <lineage>
        <taxon>Bacteria</taxon>
        <taxon>Pseudomonadati</taxon>
        <taxon>Pseudomonadota</taxon>
        <taxon>Alphaproteobacteria</taxon>
        <taxon>Maricaulales</taxon>
        <taxon>Maricaulaceae</taxon>
        <taxon>Hyphobacterium</taxon>
    </lineage>
</organism>
<keyword evidence="1" id="KW-0732">Signal</keyword>
<reference evidence="2 3" key="1">
    <citation type="submission" date="2024-01" db="EMBL/GenBank/DDBJ databases">
        <title>Hyphobacterium bacterium isolated from marine sediment.</title>
        <authorList>
            <person name="Zhao S."/>
        </authorList>
    </citation>
    <scope>NUCLEOTIDE SEQUENCE [LARGE SCALE GENOMIC DNA]</scope>
    <source>
        <strain evidence="2 3">Y60-23</strain>
    </source>
</reference>
<evidence type="ECO:0000256" key="1">
    <source>
        <dbReference type="SAM" id="SignalP"/>
    </source>
</evidence>
<dbReference type="Proteomes" id="UP001310692">
    <property type="component" value="Unassembled WGS sequence"/>
</dbReference>
<feature type="signal peptide" evidence="1">
    <location>
        <begin position="1"/>
        <end position="23"/>
    </location>
</feature>
<sequence length="441" mass="48182">MANRWAIAGVAGLTALAGGTALAQDTRISLDPAPAICSRISANDRVDTPQRLIGGWLAALPPDIAVELALSRDPLSRQVADANCAEPDGLPGARCALRRAALGLLANPEAEDGTYRLYRSDGRPVSRDQLTAFFTSAREDDAYPFHIDCAPLPGGSGGSNNQQAATPERGGWAVAGSTGDLADPLKSSDFATLGWIGDRQAGTDSYTIDLVIGAPWIYRREPSEDYETWSLRPALTYERSTSSTAASKDQNDLGFWLLGHYANRQAGFAARDIDLRMGYVTDDQFESRVLTGTATYYLPFARMNYYDRYGHIGRIGDWQLEALWRAELVSDFIHVGDEGEKTGLTDDAEYWRIGGDLEVLFQMRDPSDANLSSPVWTLQLAYQVRDGLAEDGGDAQMFSGAVNYHPAADSHFQIGLRYERGESLLSFTPVEKWVFGVGVRY</sequence>